<evidence type="ECO:0000256" key="4">
    <source>
        <dbReference type="ARBA" id="ARBA00022692"/>
    </source>
</evidence>
<keyword evidence="3" id="KW-0716">Sensory transduction</keyword>
<evidence type="ECO:0000256" key="8">
    <source>
        <dbReference type="ARBA" id="ARBA00023170"/>
    </source>
</evidence>
<evidence type="ECO:0000256" key="5">
    <source>
        <dbReference type="ARBA" id="ARBA00022725"/>
    </source>
</evidence>
<accession>A0ABM3FR44</accession>
<evidence type="ECO:0000256" key="7">
    <source>
        <dbReference type="ARBA" id="ARBA00023136"/>
    </source>
</evidence>
<keyword evidence="2" id="KW-1003">Cell membrane</keyword>
<proteinExistence type="predicted"/>
<name>A0ABM3FR44_NEOLC</name>
<evidence type="ECO:0000256" key="10">
    <source>
        <dbReference type="SAM" id="Phobius"/>
    </source>
</evidence>
<evidence type="ECO:0000256" key="1">
    <source>
        <dbReference type="ARBA" id="ARBA00004651"/>
    </source>
</evidence>
<keyword evidence="9" id="KW-0807">Transducer</keyword>
<evidence type="ECO:0000313" key="12">
    <source>
        <dbReference type="RefSeq" id="XP_046590498.1"/>
    </source>
</evidence>
<reference evidence="12" key="1">
    <citation type="submission" date="2025-08" db="UniProtKB">
        <authorList>
            <consortium name="RefSeq"/>
        </authorList>
    </citation>
    <scope>IDENTIFICATION</scope>
    <source>
        <tissue evidence="12">Thorax and Abdomen</tissue>
    </source>
</reference>
<feature type="transmembrane region" description="Helical" evidence="10">
    <location>
        <begin position="170"/>
        <end position="190"/>
    </location>
</feature>
<gene>
    <name evidence="12" type="primary">LOC124293507</name>
</gene>
<evidence type="ECO:0000256" key="6">
    <source>
        <dbReference type="ARBA" id="ARBA00022989"/>
    </source>
</evidence>
<keyword evidence="11" id="KW-1185">Reference proteome</keyword>
<dbReference type="GeneID" id="124293507"/>
<dbReference type="Pfam" id="PF02949">
    <property type="entry name" value="7tm_6"/>
    <property type="match status" value="1"/>
</dbReference>
<keyword evidence="8" id="KW-0675">Receptor</keyword>
<dbReference type="InterPro" id="IPR004117">
    <property type="entry name" value="7tm6_olfct_rcpt"/>
</dbReference>
<dbReference type="PANTHER" id="PTHR21137:SF35">
    <property type="entry name" value="ODORANT RECEPTOR 19A-RELATED"/>
    <property type="match status" value="1"/>
</dbReference>
<dbReference type="Proteomes" id="UP000829291">
    <property type="component" value="Chromosome 3"/>
</dbReference>
<evidence type="ECO:0000256" key="3">
    <source>
        <dbReference type="ARBA" id="ARBA00022606"/>
    </source>
</evidence>
<dbReference type="PANTHER" id="PTHR21137">
    <property type="entry name" value="ODORANT RECEPTOR"/>
    <property type="match status" value="1"/>
</dbReference>
<dbReference type="RefSeq" id="XP_046590498.1">
    <property type="nucleotide sequence ID" value="XM_046734542.1"/>
</dbReference>
<keyword evidence="4 10" id="KW-0812">Transmembrane</keyword>
<sequence length="265" mass="29869">MAKNFIRVAVPLVFSSSLVYFAKPLCVHLTSIQENDTIIFNLPYRVHLFHNISNVAVYSLIYTLQAPLVLIATFGYTGSDCLMVTLTLHVCGELSVLANRVENLNCDTQGCKENIRAVVSKHVHLIRMARSLEDAFNTVLLGQLFGGTFLICFLGYSVLANTTEGQETDLLNFSLYGFSVVVLLFVYCYIGDCLTNENVKLRNAFFNCRWYNLPTKESMMFVTCIIQSQKPLHLTAGKFYVFSLSRFSDVIRSSVAYLSVLRNLM</sequence>
<evidence type="ECO:0000256" key="2">
    <source>
        <dbReference type="ARBA" id="ARBA00022475"/>
    </source>
</evidence>
<protein>
    <submittedName>
        <fullName evidence="12">Odorant receptor 4-like</fullName>
    </submittedName>
</protein>
<organism evidence="11 12">
    <name type="scientific">Neodiprion lecontei</name>
    <name type="common">Redheaded pine sawfly</name>
    <dbReference type="NCBI Taxonomy" id="441921"/>
    <lineage>
        <taxon>Eukaryota</taxon>
        <taxon>Metazoa</taxon>
        <taxon>Ecdysozoa</taxon>
        <taxon>Arthropoda</taxon>
        <taxon>Hexapoda</taxon>
        <taxon>Insecta</taxon>
        <taxon>Pterygota</taxon>
        <taxon>Neoptera</taxon>
        <taxon>Endopterygota</taxon>
        <taxon>Hymenoptera</taxon>
        <taxon>Tenthredinoidea</taxon>
        <taxon>Diprionidae</taxon>
        <taxon>Diprioninae</taxon>
        <taxon>Neodiprion</taxon>
    </lineage>
</organism>
<feature type="transmembrane region" description="Helical" evidence="10">
    <location>
        <begin position="55"/>
        <end position="76"/>
    </location>
</feature>
<feature type="transmembrane region" description="Helical" evidence="10">
    <location>
        <begin position="135"/>
        <end position="158"/>
    </location>
</feature>
<comment type="subcellular location">
    <subcellularLocation>
        <location evidence="1">Cell membrane</location>
        <topology evidence="1">Multi-pass membrane protein</topology>
    </subcellularLocation>
</comment>
<evidence type="ECO:0000313" key="11">
    <source>
        <dbReference type="Proteomes" id="UP000829291"/>
    </source>
</evidence>
<evidence type="ECO:0000256" key="9">
    <source>
        <dbReference type="ARBA" id="ARBA00023224"/>
    </source>
</evidence>
<keyword evidence="5" id="KW-0552">Olfaction</keyword>
<keyword evidence="7 10" id="KW-0472">Membrane</keyword>
<keyword evidence="6 10" id="KW-1133">Transmembrane helix</keyword>